<protein>
    <submittedName>
        <fullName evidence="1">Uncharacterized protein</fullName>
    </submittedName>
</protein>
<dbReference type="Proteomes" id="UP001164250">
    <property type="component" value="Chromosome 2"/>
</dbReference>
<dbReference type="EMBL" id="CM047898">
    <property type="protein sequence ID" value="KAJ0105618.1"/>
    <property type="molecule type" value="Genomic_DNA"/>
</dbReference>
<accession>A0ACC1C0S0</accession>
<gene>
    <name evidence="1" type="ORF">Patl1_18904</name>
</gene>
<sequence>MAGYQSMMPNHEGEQHLLAAAHHVVKALRAAKNLSDDMRKVLGDLDGTLVQDDWKH</sequence>
<organism evidence="1 2">
    <name type="scientific">Pistacia atlantica</name>
    <dbReference type="NCBI Taxonomy" id="434234"/>
    <lineage>
        <taxon>Eukaryota</taxon>
        <taxon>Viridiplantae</taxon>
        <taxon>Streptophyta</taxon>
        <taxon>Embryophyta</taxon>
        <taxon>Tracheophyta</taxon>
        <taxon>Spermatophyta</taxon>
        <taxon>Magnoliopsida</taxon>
        <taxon>eudicotyledons</taxon>
        <taxon>Gunneridae</taxon>
        <taxon>Pentapetalae</taxon>
        <taxon>rosids</taxon>
        <taxon>malvids</taxon>
        <taxon>Sapindales</taxon>
        <taxon>Anacardiaceae</taxon>
        <taxon>Pistacia</taxon>
    </lineage>
</organism>
<reference evidence="2" key="1">
    <citation type="journal article" date="2023" name="G3 (Bethesda)">
        <title>Genome assembly and association tests identify interacting loci associated with vigor, precocity, and sex in interspecific pistachio rootstocks.</title>
        <authorList>
            <person name="Palmer W."/>
            <person name="Jacygrad E."/>
            <person name="Sagayaradj S."/>
            <person name="Cavanaugh K."/>
            <person name="Han R."/>
            <person name="Bertier L."/>
            <person name="Beede B."/>
            <person name="Kafkas S."/>
            <person name="Golino D."/>
            <person name="Preece J."/>
            <person name="Michelmore R."/>
        </authorList>
    </citation>
    <scope>NUCLEOTIDE SEQUENCE [LARGE SCALE GENOMIC DNA]</scope>
</reference>
<name>A0ACC1C0S0_9ROSI</name>
<proteinExistence type="predicted"/>
<evidence type="ECO:0000313" key="1">
    <source>
        <dbReference type="EMBL" id="KAJ0105618.1"/>
    </source>
</evidence>
<comment type="caution">
    <text evidence="1">The sequence shown here is derived from an EMBL/GenBank/DDBJ whole genome shotgun (WGS) entry which is preliminary data.</text>
</comment>
<evidence type="ECO:0000313" key="2">
    <source>
        <dbReference type="Proteomes" id="UP001164250"/>
    </source>
</evidence>
<keyword evidence="2" id="KW-1185">Reference proteome</keyword>